<evidence type="ECO:0000256" key="6">
    <source>
        <dbReference type="ARBA" id="ARBA00022840"/>
    </source>
</evidence>
<evidence type="ECO:0000259" key="14">
    <source>
        <dbReference type="PROSITE" id="PS51194"/>
    </source>
</evidence>
<evidence type="ECO:0000256" key="5">
    <source>
        <dbReference type="ARBA" id="ARBA00022806"/>
    </source>
</evidence>
<dbReference type="InterPro" id="IPR044876">
    <property type="entry name" value="HRDC_dom_sf"/>
</dbReference>
<dbReference type="CDD" id="cd18794">
    <property type="entry name" value="SF2_C_RecQ"/>
    <property type="match status" value="1"/>
</dbReference>
<dbReference type="PANTHER" id="PTHR13710">
    <property type="entry name" value="DNA HELICASE RECQ FAMILY MEMBER"/>
    <property type="match status" value="1"/>
</dbReference>
<comment type="catalytic activity">
    <reaction evidence="10">
        <text>Couples ATP hydrolysis with the unwinding of duplex DNA by translocating in the 3'-5' direction.</text>
        <dbReference type="EC" id="5.6.2.4"/>
    </reaction>
</comment>
<dbReference type="PROSITE" id="PS51194">
    <property type="entry name" value="HELICASE_CTER"/>
    <property type="match status" value="1"/>
</dbReference>
<dbReference type="SMART" id="SM00341">
    <property type="entry name" value="HRDC"/>
    <property type="match status" value="1"/>
</dbReference>
<feature type="region of interest" description="Disordered" evidence="12">
    <location>
        <begin position="1124"/>
        <end position="1152"/>
    </location>
</feature>
<feature type="compositionally biased region" description="Basic residues" evidence="12">
    <location>
        <begin position="1335"/>
        <end position="1356"/>
    </location>
</feature>
<evidence type="ECO:0000256" key="11">
    <source>
        <dbReference type="ARBA" id="ARBA00034808"/>
    </source>
</evidence>
<dbReference type="FunFam" id="3.40.50.300:FF:000296">
    <property type="entry name" value="ATP-dependent DNA helicase RecQ"/>
    <property type="match status" value="1"/>
</dbReference>
<dbReference type="InterPro" id="IPR027417">
    <property type="entry name" value="P-loop_NTPase"/>
</dbReference>
<dbReference type="InterPro" id="IPR018982">
    <property type="entry name" value="RQC_domain"/>
</dbReference>
<dbReference type="PROSITE" id="PS51192">
    <property type="entry name" value="HELICASE_ATP_BIND_1"/>
    <property type="match status" value="1"/>
</dbReference>
<reference evidence="15 16" key="1">
    <citation type="submission" date="2020-06" db="EMBL/GenBank/DDBJ databases">
        <title>The yeast mating-type switching endonuclease HO is a domesticated member of an unorthodox homing genetic element family.</title>
        <authorList>
            <person name="Coughlan A.Y."/>
            <person name="Lombardi L."/>
            <person name="Braun-Galleani S."/>
            <person name="Martos A.R."/>
            <person name="Galeote V."/>
            <person name="Bigey F."/>
            <person name="Dequin S."/>
            <person name="Byrne K.P."/>
            <person name="Wolfe K.H."/>
        </authorList>
    </citation>
    <scope>NUCLEOTIDE SEQUENCE [LARGE SCALE GENOMIC DNA]</scope>
    <source>
        <strain evidence="15 16">CBS2947</strain>
    </source>
</reference>
<dbReference type="GO" id="GO:0043138">
    <property type="term" value="F:3'-5' DNA helicase activity"/>
    <property type="evidence" value="ECO:0007669"/>
    <property type="project" value="UniProtKB-EC"/>
</dbReference>
<accession>A0A7H9HUE9</accession>
<dbReference type="InterPro" id="IPR022758">
    <property type="entry name" value="Helicase_Sgs1"/>
</dbReference>
<evidence type="ECO:0000256" key="1">
    <source>
        <dbReference type="ARBA" id="ARBA00004123"/>
    </source>
</evidence>
<keyword evidence="9" id="KW-0539">Nucleus</keyword>
<dbReference type="InterPro" id="IPR001650">
    <property type="entry name" value="Helicase_C-like"/>
</dbReference>
<dbReference type="GO" id="GO:0005524">
    <property type="term" value="F:ATP binding"/>
    <property type="evidence" value="ECO:0007669"/>
    <property type="project" value="UniProtKB-KW"/>
</dbReference>
<keyword evidence="4" id="KW-0378">Hydrolase</keyword>
<evidence type="ECO:0000259" key="13">
    <source>
        <dbReference type="PROSITE" id="PS51192"/>
    </source>
</evidence>
<feature type="compositionally biased region" description="Polar residues" evidence="12">
    <location>
        <begin position="250"/>
        <end position="263"/>
    </location>
</feature>
<dbReference type="FunFam" id="3.40.50.300:FF:000340">
    <property type="entry name" value="Bloom syndrome, RecQ helicase"/>
    <property type="match status" value="1"/>
</dbReference>
<name>A0A7H9HUE9_9SACH</name>
<dbReference type="EC" id="5.6.2.4" evidence="11"/>
<dbReference type="Gene3D" id="3.40.50.300">
    <property type="entry name" value="P-loop containing nucleotide triphosphate hydrolases"/>
    <property type="match status" value="2"/>
</dbReference>
<feature type="compositionally biased region" description="Low complexity" evidence="12">
    <location>
        <begin position="1124"/>
        <end position="1134"/>
    </location>
</feature>
<protein>
    <recommendedName>
        <fullName evidence="11">DNA 3'-5' helicase</fullName>
        <ecNumber evidence="11">5.6.2.4</ecNumber>
    </recommendedName>
</protein>
<evidence type="ECO:0000256" key="4">
    <source>
        <dbReference type="ARBA" id="ARBA00022801"/>
    </source>
</evidence>
<feature type="region of interest" description="Disordered" evidence="12">
    <location>
        <begin position="80"/>
        <end position="128"/>
    </location>
</feature>
<dbReference type="InterPro" id="IPR002464">
    <property type="entry name" value="DNA/RNA_helicase_DEAH_CS"/>
</dbReference>
<dbReference type="Proteomes" id="UP000510647">
    <property type="component" value="Chromosome 6"/>
</dbReference>
<dbReference type="PANTHER" id="PTHR13710:SF153">
    <property type="entry name" value="RECQ-LIKE DNA HELICASE BLM"/>
    <property type="match status" value="1"/>
</dbReference>
<feature type="region of interest" description="Disordered" evidence="12">
    <location>
        <begin position="293"/>
        <end position="326"/>
    </location>
</feature>
<feature type="compositionally biased region" description="Polar residues" evidence="12">
    <location>
        <begin position="1137"/>
        <end position="1152"/>
    </location>
</feature>
<dbReference type="InterPro" id="IPR011545">
    <property type="entry name" value="DEAD/DEAH_box_helicase_dom"/>
</dbReference>
<comment type="similarity">
    <text evidence="2">Belongs to the helicase family. RecQ subfamily.</text>
</comment>
<dbReference type="GO" id="GO:0016787">
    <property type="term" value="F:hydrolase activity"/>
    <property type="evidence" value="ECO:0007669"/>
    <property type="project" value="UniProtKB-KW"/>
</dbReference>
<proteinExistence type="inferred from homology"/>
<keyword evidence="16" id="KW-1185">Reference proteome</keyword>
<dbReference type="GO" id="GO:0006260">
    <property type="term" value="P:DNA replication"/>
    <property type="evidence" value="ECO:0007669"/>
    <property type="project" value="InterPro"/>
</dbReference>
<dbReference type="SMART" id="SM00487">
    <property type="entry name" value="DEXDc"/>
    <property type="match status" value="1"/>
</dbReference>
<dbReference type="Pfam" id="PF00270">
    <property type="entry name" value="DEAD"/>
    <property type="match status" value="1"/>
</dbReference>
<dbReference type="GO" id="GO:0009378">
    <property type="term" value="F:four-way junction helicase activity"/>
    <property type="evidence" value="ECO:0007669"/>
    <property type="project" value="TreeGrafter"/>
</dbReference>
<sequence>MVTKPSNNLRREHKWLKETNSIVDDKELVLRVINAQNLNKKVRRDAPIGLQETNTVVNGSVKVASKGAETFYGDILADTKNQDGLKRNNGSQHNESVRQRPLRPVSVSVQKPNVPHSDPVKNNQRRTNDYESLVALQKSMIKMLKLKSELLTRKCQIIESTSLSEDNKKSQLSTAINPRLAKLETKINALENEIDTSCKRNQENELPTDGVDYSSFIETGNICDAKISSISSSINHSLPDVLPSPAGADTSRNVSLPNTNEHSLSANLDEDLIQVLDDDEHSLAEDYEPVALSQKSLQKAPTMTPQSQQAIEEEGTEESDKSHEVMTSRNLRARNNVNYKIPERDDPFDYVMGANGNNNRDLRSDDTMEAEDDNLSDYMSTRDEDKDDVIHESDMDFVIDDGTYQADENDYSDVQDNVEESDADMSMNYTGVAHSDPIEVILSSPSRIDRFHPGVEHIDLLDDDIDKKQTVEGAPSSITNALTMSNSDLELIASEEEDELLDHDLERFDDERENMGADTDIKDLDDDLKILNERKLEEDSLQADPQVKREYSSLEKDSMGDDDGLEDDSLADIVGRRAESTTNDARYQWSGEVEYRLREVFKLPGFRPHQLEAINATLSGKDVFVLMPTGGGKSLCYQLPAIVKSGKTKGTTIVISPLISLMQDQVEHLLNKNIKASMFSSKGTAEQRRQTFNLFIHGLLDLIYISPEMISASEQCKRGITKLYNDGKLARIVVDEAHCVSNWGHDFRPDYKELKYFKREYPDVPMIALTATASEQVRMDIIHNLELRDPVFLKQSFNRTNLYYEILKKTKNTIFEICDAIKTRFKGQTGIIYCHSKNSCEQVSAQMQRNGIKCAFYHAGMEPDERLTIQKAWQADEIQVICATVAFGMGIDKPDVRFVYHFTVPRTLEGYYQETGRAGRDGNFSYCIAYFSFRDVRTIQTMIQKDKNLDRENKEKHLNKLQQVMAYCDNETDCRRKLVLSYFNEDFDAKLCGKKCDNCRNSSHVMTEERDVTEESRKIVRIVESLQDSRVTLIYCQDIFKGSRSSKILQAGHDELEYHGAGKSLQKSEIERIFFHLVTTRILQEYSIMNNSGFAVNYVKMGPNARKLLNGKLEIKMQFTRSASGSRSTSAGAAVPSRNNTANEGAMKTTSKMGTKEQLKSYVYEESSKASPISLNNNMQLHSTQELSELTFAFQKLKETSLNIGNRLHPPVANYLPDLILKKLAKILPVTEEEFAGLLDVGDKHRHKFKHFKNIIMELRKRRIGLLVASPGDISTSASSIVLSEGSSSISDSALIKSKYFEAGIAEAKATEEIINQIRMSQLPSGTATSTTATRQRKKSTTGRGFRHYRGRRRKR</sequence>
<dbReference type="GO" id="GO:0003677">
    <property type="term" value="F:DNA binding"/>
    <property type="evidence" value="ECO:0007669"/>
    <property type="project" value="UniProtKB-KW"/>
</dbReference>
<feature type="compositionally biased region" description="Polar residues" evidence="12">
    <location>
        <begin position="293"/>
        <end position="310"/>
    </location>
</feature>
<evidence type="ECO:0000313" key="15">
    <source>
        <dbReference type="EMBL" id="QLQ81364.1"/>
    </source>
</evidence>
<gene>
    <name evidence="15" type="ORF">HG537_0F01250</name>
</gene>
<keyword evidence="6" id="KW-0067">ATP-binding</keyword>
<dbReference type="NCBIfam" id="TIGR00614">
    <property type="entry name" value="recQ_fam"/>
    <property type="match status" value="1"/>
</dbReference>
<feature type="region of interest" description="Disordered" evidence="12">
    <location>
        <begin position="536"/>
        <end position="568"/>
    </location>
</feature>
<dbReference type="GO" id="GO:0000724">
    <property type="term" value="P:double-strand break repair via homologous recombination"/>
    <property type="evidence" value="ECO:0007669"/>
    <property type="project" value="UniProtKB-ARBA"/>
</dbReference>
<dbReference type="InterPro" id="IPR014001">
    <property type="entry name" value="Helicase_ATP-bd"/>
</dbReference>
<dbReference type="GO" id="GO:0005634">
    <property type="term" value="C:nucleus"/>
    <property type="evidence" value="ECO:0007669"/>
    <property type="project" value="UniProtKB-SubCell"/>
</dbReference>
<feature type="domain" description="Helicase C-terminal" evidence="14">
    <location>
        <begin position="813"/>
        <end position="962"/>
    </location>
</feature>
<dbReference type="OrthoDB" id="10261556at2759"/>
<feature type="region of interest" description="Disordered" evidence="12">
    <location>
        <begin position="241"/>
        <end position="263"/>
    </location>
</feature>
<evidence type="ECO:0000256" key="12">
    <source>
        <dbReference type="SAM" id="MobiDB-lite"/>
    </source>
</evidence>
<feature type="compositionally biased region" description="Polar residues" evidence="12">
    <location>
        <begin position="1321"/>
        <end position="1334"/>
    </location>
</feature>
<evidence type="ECO:0000256" key="3">
    <source>
        <dbReference type="ARBA" id="ARBA00022741"/>
    </source>
</evidence>
<dbReference type="SUPFAM" id="SSF47819">
    <property type="entry name" value="HRDC-like"/>
    <property type="match status" value="1"/>
</dbReference>
<feature type="compositionally biased region" description="Basic and acidic residues" evidence="12">
    <location>
        <begin position="546"/>
        <end position="559"/>
    </location>
</feature>
<dbReference type="GO" id="GO:0005737">
    <property type="term" value="C:cytoplasm"/>
    <property type="evidence" value="ECO:0007669"/>
    <property type="project" value="TreeGrafter"/>
</dbReference>
<feature type="region of interest" description="Disordered" evidence="12">
    <location>
        <begin position="1321"/>
        <end position="1356"/>
    </location>
</feature>
<dbReference type="Gene3D" id="1.10.150.80">
    <property type="entry name" value="HRDC domain"/>
    <property type="match status" value="1"/>
</dbReference>
<organism evidence="15 16">
    <name type="scientific">Torulaspora globosa</name>
    <dbReference type="NCBI Taxonomy" id="48254"/>
    <lineage>
        <taxon>Eukaryota</taxon>
        <taxon>Fungi</taxon>
        <taxon>Dikarya</taxon>
        <taxon>Ascomycota</taxon>
        <taxon>Saccharomycotina</taxon>
        <taxon>Saccharomycetes</taxon>
        <taxon>Saccharomycetales</taxon>
        <taxon>Saccharomycetaceae</taxon>
        <taxon>Torulaspora</taxon>
    </lineage>
</organism>
<feature type="domain" description="Helicase ATP-binding" evidence="13">
    <location>
        <begin position="614"/>
        <end position="791"/>
    </location>
</feature>
<dbReference type="GO" id="GO:0031573">
    <property type="term" value="P:mitotic intra-S DNA damage checkpoint signaling"/>
    <property type="evidence" value="ECO:0007669"/>
    <property type="project" value="UniProtKB-ARBA"/>
</dbReference>
<dbReference type="Pfam" id="PF16124">
    <property type="entry name" value="RecQ_Zn_bind"/>
    <property type="match status" value="1"/>
</dbReference>
<evidence type="ECO:0000256" key="9">
    <source>
        <dbReference type="ARBA" id="ARBA00023242"/>
    </source>
</evidence>
<comment type="subcellular location">
    <subcellularLocation>
        <location evidence="1">Nucleus</location>
    </subcellularLocation>
</comment>
<keyword evidence="7" id="KW-0238">DNA-binding</keyword>
<dbReference type="InterPro" id="IPR004589">
    <property type="entry name" value="DNA_helicase_ATP-dep_RecQ"/>
</dbReference>
<keyword evidence="8" id="KW-0413">Isomerase</keyword>
<dbReference type="EMBL" id="CP059272">
    <property type="protein sequence ID" value="QLQ81364.1"/>
    <property type="molecule type" value="Genomic_DNA"/>
</dbReference>
<keyword evidence="3" id="KW-0547">Nucleotide-binding</keyword>
<dbReference type="InterPro" id="IPR032284">
    <property type="entry name" value="RecQ_Zn-bd"/>
</dbReference>
<dbReference type="Pfam" id="PF09382">
    <property type="entry name" value="RQC"/>
    <property type="match status" value="1"/>
</dbReference>
<dbReference type="InterPro" id="IPR010997">
    <property type="entry name" value="HRDC-like_sf"/>
</dbReference>
<dbReference type="GO" id="GO:0031422">
    <property type="term" value="C:RecQ family helicase-topoisomerase III complex"/>
    <property type="evidence" value="ECO:0007669"/>
    <property type="project" value="UniProtKB-ARBA"/>
</dbReference>
<dbReference type="FunFam" id="1.10.10.10:FF:000668">
    <property type="entry name" value="ATP-dependent DNA helicase"/>
    <property type="match status" value="1"/>
</dbReference>
<dbReference type="Pfam" id="PF11408">
    <property type="entry name" value="Helicase_Sgs1"/>
    <property type="match status" value="1"/>
</dbReference>
<dbReference type="PROSITE" id="PS00690">
    <property type="entry name" value="DEAH_ATP_HELICASE"/>
    <property type="match status" value="1"/>
</dbReference>
<dbReference type="GO" id="GO:0000729">
    <property type="term" value="P:DNA double-strand break processing"/>
    <property type="evidence" value="ECO:0007669"/>
    <property type="project" value="UniProtKB-ARBA"/>
</dbReference>
<dbReference type="InterPro" id="IPR002121">
    <property type="entry name" value="HRDC_dom"/>
</dbReference>
<evidence type="ECO:0000256" key="8">
    <source>
        <dbReference type="ARBA" id="ARBA00023235"/>
    </source>
</evidence>
<dbReference type="Gene3D" id="1.10.10.10">
    <property type="entry name" value="Winged helix-like DNA-binding domain superfamily/Winged helix DNA-binding domain"/>
    <property type="match status" value="1"/>
</dbReference>
<evidence type="ECO:0000256" key="10">
    <source>
        <dbReference type="ARBA" id="ARBA00034617"/>
    </source>
</evidence>
<keyword evidence="5" id="KW-0347">Helicase</keyword>
<evidence type="ECO:0000313" key="16">
    <source>
        <dbReference type="Proteomes" id="UP000510647"/>
    </source>
</evidence>
<evidence type="ECO:0000256" key="7">
    <source>
        <dbReference type="ARBA" id="ARBA00023125"/>
    </source>
</evidence>
<evidence type="ECO:0000256" key="2">
    <source>
        <dbReference type="ARBA" id="ARBA00005446"/>
    </source>
</evidence>
<dbReference type="InterPro" id="IPR036388">
    <property type="entry name" value="WH-like_DNA-bd_sf"/>
</dbReference>
<dbReference type="Pfam" id="PF00271">
    <property type="entry name" value="Helicase_C"/>
    <property type="match status" value="1"/>
</dbReference>
<dbReference type="CDD" id="cd17920">
    <property type="entry name" value="DEXHc_RecQ"/>
    <property type="match status" value="1"/>
</dbReference>
<dbReference type="SUPFAM" id="SSF52540">
    <property type="entry name" value="P-loop containing nucleoside triphosphate hydrolases"/>
    <property type="match status" value="2"/>
</dbReference>
<dbReference type="SMART" id="SM00956">
    <property type="entry name" value="RQC"/>
    <property type="match status" value="1"/>
</dbReference>
<dbReference type="GO" id="GO:0006312">
    <property type="term" value="P:mitotic recombination"/>
    <property type="evidence" value="ECO:0007669"/>
    <property type="project" value="UniProtKB-ARBA"/>
</dbReference>
<dbReference type="SMART" id="SM00490">
    <property type="entry name" value="HELICc"/>
    <property type="match status" value="1"/>
</dbReference>